<dbReference type="GO" id="GO:0043190">
    <property type="term" value="C:ATP-binding cassette (ABC) transporter complex"/>
    <property type="evidence" value="ECO:0007669"/>
    <property type="project" value="InterPro"/>
</dbReference>
<keyword evidence="8" id="KW-1185">Reference proteome</keyword>
<dbReference type="PANTHER" id="PTHR47737:SF1">
    <property type="entry name" value="GLYCINE BETAINE_PROLINE BETAINE TRANSPORT SYSTEM PERMEASE PROTEIN PROW"/>
    <property type="match status" value="1"/>
</dbReference>
<reference evidence="7" key="1">
    <citation type="submission" date="2021-04" db="EMBL/GenBank/DDBJ databases">
        <authorList>
            <person name="Zhang D.-C."/>
        </authorList>
    </citation>
    <scope>NUCLEOTIDE SEQUENCE</scope>
    <source>
        <strain evidence="7">CGMCC 1.15697</strain>
    </source>
</reference>
<dbReference type="GO" id="GO:0005275">
    <property type="term" value="F:amine transmembrane transporter activity"/>
    <property type="evidence" value="ECO:0007669"/>
    <property type="project" value="TreeGrafter"/>
</dbReference>
<evidence type="ECO:0000256" key="1">
    <source>
        <dbReference type="ARBA" id="ARBA00004236"/>
    </source>
</evidence>
<dbReference type="AlphaFoldDB" id="A0A8J7S4L7"/>
<name>A0A8J7S4L7_9PROT</name>
<dbReference type="InterPro" id="IPR007210">
    <property type="entry name" value="ABC_Gly_betaine_transp_sub-bd"/>
</dbReference>
<dbReference type="GO" id="GO:0031460">
    <property type="term" value="P:glycine betaine transport"/>
    <property type="evidence" value="ECO:0007669"/>
    <property type="project" value="TreeGrafter"/>
</dbReference>
<evidence type="ECO:0000256" key="5">
    <source>
        <dbReference type="SAM" id="SignalP"/>
    </source>
</evidence>
<gene>
    <name evidence="7" type="ORF">KAJ83_00890</name>
</gene>
<dbReference type="Proteomes" id="UP000672602">
    <property type="component" value="Unassembled WGS sequence"/>
</dbReference>
<dbReference type="GO" id="GO:0015226">
    <property type="term" value="F:carnitine transmembrane transporter activity"/>
    <property type="evidence" value="ECO:0007669"/>
    <property type="project" value="TreeGrafter"/>
</dbReference>
<evidence type="ECO:0000256" key="3">
    <source>
        <dbReference type="ARBA" id="ARBA00022475"/>
    </source>
</evidence>
<evidence type="ECO:0000256" key="4">
    <source>
        <dbReference type="ARBA" id="ARBA00023136"/>
    </source>
</evidence>
<dbReference type="SUPFAM" id="SSF53850">
    <property type="entry name" value="Periplasmic binding protein-like II"/>
    <property type="match status" value="1"/>
</dbReference>
<dbReference type="Gene3D" id="3.40.190.10">
    <property type="entry name" value="Periplasmic binding protein-like II"/>
    <property type="match status" value="1"/>
</dbReference>
<dbReference type="EMBL" id="JAGMWN010000001">
    <property type="protein sequence ID" value="MBP5855547.1"/>
    <property type="molecule type" value="Genomic_DNA"/>
</dbReference>
<dbReference type="Gene3D" id="3.40.190.100">
    <property type="entry name" value="Glycine betaine-binding periplasmic protein, domain 2"/>
    <property type="match status" value="1"/>
</dbReference>
<feature type="domain" description="ABC-type glycine betaine transport system substrate-binding" evidence="6">
    <location>
        <begin position="27"/>
        <end position="273"/>
    </location>
</feature>
<protein>
    <submittedName>
        <fullName evidence="7">Glycine betaine ABC transporter substrate-binding protein</fullName>
    </submittedName>
</protein>
<evidence type="ECO:0000259" key="6">
    <source>
        <dbReference type="Pfam" id="PF04069"/>
    </source>
</evidence>
<feature type="chain" id="PRO_5035161378" evidence="5">
    <location>
        <begin position="26"/>
        <end position="291"/>
    </location>
</feature>
<keyword evidence="4" id="KW-0472">Membrane</keyword>
<keyword evidence="5" id="KW-0732">Signal</keyword>
<feature type="signal peptide" evidence="5">
    <location>
        <begin position="1"/>
        <end position="25"/>
    </location>
</feature>
<organism evidence="7 8">
    <name type="scientific">Marivibrio halodurans</name>
    <dbReference type="NCBI Taxonomy" id="2039722"/>
    <lineage>
        <taxon>Bacteria</taxon>
        <taxon>Pseudomonadati</taxon>
        <taxon>Pseudomonadota</taxon>
        <taxon>Alphaproteobacteria</taxon>
        <taxon>Rhodospirillales</taxon>
        <taxon>Rhodospirillaceae</taxon>
        <taxon>Marivibrio</taxon>
    </lineage>
</organism>
<proteinExistence type="predicted"/>
<dbReference type="PANTHER" id="PTHR47737">
    <property type="entry name" value="GLYCINE BETAINE/PROLINE BETAINE TRANSPORT SYSTEM PERMEASE PROTEIN PROW"/>
    <property type="match status" value="1"/>
</dbReference>
<accession>A0A8J7S4L7</accession>
<keyword evidence="3" id="KW-1003">Cell membrane</keyword>
<keyword evidence="2" id="KW-0813">Transport</keyword>
<comment type="caution">
    <text evidence="7">The sequence shown here is derived from an EMBL/GenBank/DDBJ whole genome shotgun (WGS) entry which is preliminary data.</text>
</comment>
<dbReference type="GO" id="GO:0015871">
    <property type="term" value="P:choline transport"/>
    <property type="evidence" value="ECO:0007669"/>
    <property type="project" value="TreeGrafter"/>
</dbReference>
<evidence type="ECO:0000313" key="7">
    <source>
        <dbReference type="EMBL" id="MBP5855547.1"/>
    </source>
</evidence>
<dbReference type="CDD" id="cd13639">
    <property type="entry name" value="PBP2_OpuAC_like"/>
    <property type="match status" value="1"/>
</dbReference>
<evidence type="ECO:0000313" key="8">
    <source>
        <dbReference type="Proteomes" id="UP000672602"/>
    </source>
</evidence>
<sequence>MQHRVLKTLTGAVAGVTMMTGAAAAQDVTIGWTAWSDAEFVTKLAKTVMEERMDQEVELVQTDIAPQYQGVANGDIDAMLMSWLPATHADYMDKVGGDVVNLGILYTGAKLGWAVPNYIPEDQLSSIEDLKNDEVREKLDGKIQGIDPGAGLMRLSNKVIDEDYELDYNLVSASGAAMTAALDRAISRDEWIVVTGWSPHWMFGAYDLRYLEDPKGTLGGPERVHAIARQGFYQDNPEAAGFLSRMSLPIDDLQAAMYDANENGYQTAVDNFIEDNEARVNYWVTGDMPSS</sequence>
<dbReference type="RefSeq" id="WP_210680130.1">
    <property type="nucleotide sequence ID" value="NZ_JAGMWN010000001.1"/>
</dbReference>
<comment type="subcellular location">
    <subcellularLocation>
        <location evidence="1">Cell membrane</location>
    </subcellularLocation>
</comment>
<dbReference type="Pfam" id="PF04069">
    <property type="entry name" value="OpuAC"/>
    <property type="match status" value="1"/>
</dbReference>
<evidence type="ECO:0000256" key="2">
    <source>
        <dbReference type="ARBA" id="ARBA00022448"/>
    </source>
</evidence>